<feature type="chain" id="PRO_5009385473" description="Spherulin-4" evidence="1">
    <location>
        <begin position="20"/>
        <end position="226"/>
    </location>
</feature>
<reference evidence="2" key="2">
    <citation type="submission" date="2010-05" db="EMBL/GenBank/DDBJ databases">
        <title>The Genome Sequence of Magnaporthe poae strain ATCC 64411.</title>
        <authorList>
            <consortium name="The Broad Institute Genome Sequencing Platform"/>
            <consortium name="Broad Institute Genome Sequencing Center for Infectious Disease"/>
            <person name="Ma L.-J."/>
            <person name="Dead R."/>
            <person name="Young S."/>
            <person name="Zeng Q."/>
            <person name="Koehrsen M."/>
            <person name="Alvarado L."/>
            <person name="Berlin A."/>
            <person name="Chapman S.B."/>
            <person name="Chen Z."/>
            <person name="Freedman E."/>
            <person name="Gellesch M."/>
            <person name="Goldberg J."/>
            <person name="Griggs A."/>
            <person name="Gujja S."/>
            <person name="Heilman E.R."/>
            <person name="Heiman D."/>
            <person name="Hepburn T."/>
            <person name="Howarth C."/>
            <person name="Jen D."/>
            <person name="Larson L."/>
            <person name="Mehta T."/>
            <person name="Neiman D."/>
            <person name="Pearson M."/>
            <person name="Roberts A."/>
            <person name="Saif S."/>
            <person name="Shea T."/>
            <person name="Shenoy N."/>
            <person name="Sisk P."/>
            <person name="Stolte C."/>
            <person name="Sykes S."/>
            <person name="Walk T."/>
            <person name="White J."/>
            <person name="Yandava C."/>
            <person name="Haas B."/>
            <person name="Nusbaum C."/>
            <person name="Birren B."/>
        </authorList>
    </citation>
    <scope>NUCLEOTIDE SEQUENCE</scope>
    <source>
        <strain evidence="2">ATCC 64411</strain>
    </source>
</reference>
<gene>
    <name evidence="2" type="ORF">MAPG_05107</name>
</gene>
<dbReference type="EMBL" id="ADBL01001203">
    <property type="status" value="NOT_ANNOTATED_CDS"/>
    <property type="molecule type" value="Genomic_DNA"/>
</dbReference>
<keyword evidence="1" id="KW-0732">Signal</keyword>
<dbReference type="OrthoDB" id="5342184at2759"/>
<dbReference type="EMBL" id="GL876969">
    <property type="protein sequence ID" value="KLU86088.1"/>
    <property type="molecule type" value="Genomic_DNA"/>
</dbReference>
<evidence type="ECO:0000313" key="4">
    <source>
        <dbReference type="Proteomes" id="UP000011715"/>
    </source>
</evidence>
<dbReference type="PANTHER" id="PTHR35040">
    <property type="match status" value="1"/>
</dbReference>
<protein>
    <recommendedName>
        <fullName evidence="5">Spherulin-4</fullName>
    </recommendedName>
</protein>
<dbReference type="AlphaFoldDB" id="A0A0C4DYI5"/>
<dbReference type="EMBL" id="ADBL01001204">
    <property type="status" value="NOT_ANNOTATED_CDS"/>
    <property type="molecule type" value="Genomic_DNA"/>
</dbReference>
<reference evidence="3" key="5">
    <citation type="submission" date="2015-06" db="UniProtKB">
        <authorList>
            <consortium name="EnsemblFungi"/>
        </authorList>
    </citation>
    <scope>IDENTIFICATION</scope>
    <source>
        <strain evidence="3">ATCC 64411</strain>
    </source>
</reference>
<dbReference type="Pfam" id="PF12138">
    <property type="entry name" value="Spherulin4"/>
    <property type="match status" value="1"/>
</dbReference>
<reference evidence="2" key="3">
    <citation type="submission" date="2011-03" db="EMBL/GenBank/DDBJ databases">
        <title>Annotation of Magnaporthe poae ATCC 64411.</title>
        <authorList>
            <person name="Ma L.-J."/>
            <person name="Dead R."/>
            <person name="Young S.K."/>
            <person name="Zeng Q."/>
            <person name="Gargeya S."/>
            <person name="Fitzgerald M."/>
            <person name="Haas B."/>
            <person name="Abouelleil A."/>
            <person name="Alvarado L."/>
            <person name="Arachchi H.M."/>
            <person name="Berlin A."/>
            <person name="Brown A."/>
            <person name="Chapman S.B."/>
            <person name="Chen Z."/>
            <person name="Dunbar C."/>
            <person name="Freedman E."/>
            <person name="Gearin G."/>
            <person name="Gellesch M."/>
            <person name="Goldberg J."/>
            <person name="Griggs A."/>
            <person name="Gujja S."/>
            <person name="Heiman D."/>
            <person name="Howarth C."/>
            <person name="Larson L."/>
            <person name="Lui A."/>
            <person name="MacDonald P.J.P."/>
            <person name="Mehta T."/>
            <person name="Montmayeur A."/>
            <person name="Murphy C."/>
            <person name="Neiman D."/>
            <person name="Pearson M."/>
            <person name="Priest M."/>
            <person name="Roberts A."/>
            <person name="Saif S."/>
            <person name="Shea T."/>
            <person name="Shenoy N."/>
            <person name="Sisk P."/>
            <person name="Stolte C."/>
            <person name="Sykes S."/>
            <person name="Yandava C."/>
            <person name="Wortman J."/>
            <person name="Nusbaum C."/>
            <person name="Birren B."/>
        </authorList>
    </citation>
    <scope>NUCLEOTIDE SEQUENCE</scope>
    <source>
        <strain evidence="2">ATCC 64411</strain>
    </source>
</reference>
<reference evidence="4" key="1">
    <citation type="submission" date="2010-05" db="EMBL/GenBank/DDBJ databases">
        <title>The genome sequence of Magnaporthe poae strain ATCC 64411.</title>
        <authorList>
            <person name="Ma L.-J."/>
            <person name="Dead R."/>
            <person name="Young S."/>
            <person name="Zeng Q."/>
            <person name="Koehrsen M."/>
            <person name="Alvarado L."/>
            <person name="Berlin A."/>
            <person name="Chapman S.B."/>
            <person name="Chen Z."/>
            <person name="Freedman E."/>
            <person name="Gellesch M."/>
            <person name="Goldberg J."/>
            <person name="Griggs A."/>
            <person name="Gujja S."/>
            <person name="Heilman E.R."/>
            <person name="Heiman D."/>
            <person name="Hepburn T."/>
            <person name="Howarth C."/>
            <person name="Jen D."/>
            <person name="Larson L."/>
            <person name="Mehta T."/>
            <person name="Neiman D."/>
            <person name="Pearson M."/>
            <person name="Roberts A."/>
            <person name="Saif S."/>
            <person name="Shea T."/>
            <person name="Shenoy N."/>
            <person name="Sisk P."/>
            <person name="Stolte C."/>
            <person name="Sykes S."/>
            <person name="Walk T."/>
            <person name="White J."/>
            <person name="Yandava C."/>
            <person name="Haas B."/>
            <person name="Nusbaum C."/>
            <person name="Birren B."/>
        </authorList>
    </citation>
    <scope>NUCLEOTIDE SEQUENCE [LARGE SCALE GENOMIC DNA]</scope>
    <source>
        <strain evidence="4">ATCC 64411 / 73-15</strain>
    </source>
</reference>
<dbReference type="VEuPathDB" id="FungiDB:MAPG_05107"/>
<sequence length="226" mass="24093">MKSFLLPALALGLSHLATATNISLPLYVRPSVEYNDNASNWQSLLSTIRSHRNVLFDVIINDDSGPGTTPDDVNFAAGVGLLNAEPNARTLGYVHTGYGNISQDVVVANVTRWAAWKAVLPQNVETYFGLANASVIVFEGTWATYQGANPIRDNIPAGRAAQSSILVHTFDGTLAQLEAELGKMSAAGVGFTWFAQRVNDPNVFSNYTTPPANAENQASILSGLAA</sequence>
<evidence type="ECO:0008006" key="5">
    <source>
        <dbReference type="Google" id="ProtNLM"/>
    </source>
</evidence>
<evidence type="ECO:0000313" key="2">
    <source>
        <dbReference type="EMBL" id="KLU86088.1"/>
    </source>
</evidence>
<dbReference type="InterPro" id="IPR021986">
    <property type="entry name" value="Spherulin4"/>
</dbReference>
<name>A0A0C4DYI5_MAGP6</name>
<feature type="signal peptide" evidence="1">
    <location>
        <begin position="1"/>
        <end position="19"/>
    </location>
</feature>
<dbReference type="PANTHER" id="PTHR35040:SF9">
    <property type="entry name" value="4-LIKE CELL SURFACE PROTEIN, PUTATIVE (AFU_ORTHOLOGUE AFUA_4G14080)-RELATED"/>
    <property type="match status" value="1"/>
</dbReference>
<dbReference type="Proteomes" id="UP000011715">
    <property type="component" value="Unassembled WGS sequence"/>
</dbReference>
<proteinExistence type="predicted"/>
<dbReference type="EnsemblFungi" id="MAPG_05107T0">
    <property type="protein sequence ID" value="MAPG_05107T0"/>
    <property type="gene ID" value="MAPG_05107"/>
</dbReference>
<evidence type="ECO:0000256" key="1">
    <source>
        <dbReference type="SAM" id="SignalP"/>
    </source>
</evidence>
<keyword evidence="4" id="KW-1185">Reference proteome</keyword>
<reference evidence="3" key="4">
    <citation type="journal article" date="2015" name="G3 (Bethesda)">
        <title>Genome sequences of three phytopathogenic species of the Magnaporthaceae family of fungi.</title>
        <authorList>
            <person name="Okagaki L.H."/>
            <person name="Nunes C.C."/>
            <person name="Sailsbery J."/>
            <person name="Clay B."/>
            <person name="Brown D."/>
            <person name="John T."/>
            <person name="Oh Y."/>
            <person name="Young N."/>
            <person name="Fitzgerald M."/>
            <person name="Haas B.J."/>
            <person name="Zeng Q."/>
            <person name="Young S."/>
            <person name="Adiconis X."/>
            <person name="Fan L."/>
            <person name="Levin J.Z."/>
            <person name="Mitchell T.K."/>
            <person name="Okubara P.A."/>
            <person name="Farman M.L."/>
            <person name="Kohn L.M."/>
            <person name="Birren B."/>
            <person name="Ma L.-J."/>
            <person name="Dean R.A."/>
        </authorList>
    </citation>
    <scope>NUCLEOTIDE SEQUENCE</scope>
    <source>
        <strain evidence="3">ATCC 64411 / 73-15</strain>
    </source>
</reference>
<evidence type="ECO:0000313" key="3">
    <source>
        <dbReference type="EnsemblFungi" id="MAPG_05107T0"/>
    </source>
</evidence>
<organism evidence="3 4">
    <name type="scientific">Magnaporthiopsis poae (strain ATCC 64411 / 73-15)</name>
    <name type="common">Kentucky bluegrass fungus</name>
    <name type="synonym">Magnaporthe poae</name>
    <dbReference type="NCBI Taxonomy" id="644358"/>
    <lineage>
        <taxon>Eukaryota</taxon>
        <taxon>Fungi</taxon>
        <taxon>Dikarya</taxon>
        <taxon>Ascomycota</taxon>
        <taxon>Pezizomycotina</taxon>
        <taxon>Sordariomycetes</taxon>
        <taxon>Sordariomycetidae</taxon>
        <taxon>Magnaporthales</taxon>
        <taxon>Magnaporthaceae</taxon>
        <taxon>Magnaporthiopsis</taxon>
    </lineage>
</organism>
<accession>A0A0C4DYI5</accession>
<dbReference type="eggNOG" id="ENOG502T62S">
    <property type="taxonomic scope" value="Eukaryota"/>
</dbReference>